<dbReference type="PANTHER" id="PTHR21012">
    <property type="entry name" value="ASPARTATE 1-DECARBOXYLASE"/>
    <property type="match status" value="1"/>
</dbReference>
<reference evidence="10 11" key="1">
    <citation type="submission" date="2022-03" db="EMBL/GenBank/DDBJ databases">
        <title>Novel taxa within the pig intestine.</title>
        <authorList>
            <person name="Wylensek D."/>
            <person name="Bishof K."/>
            <person name="Afrizal A."/>
            <person name="Clavel T."/>
        </authorList>
    </citation>
    <scope>NUCLEOTIDE SEQUENCE [LARGE SCALE GENOMIC DNA]</scope>
    <source>
        <strain evidence="10 11">CLA-KB-P66</strain>
    </source>
</reference>
<dbReference type="Pfam" id="PF02261">
    <property type="entry name" value="Asp_decarbox"/>
    <property type="match status" value="1"/>
</dbReference>
<keyword evidence="6 9" id="KW-0456">Lyase</keyword>
<protein>
    <recommendedName>
        <fullName evidence="9">Aspartate 1-decarboxylase</fullName>
        <ecNumber evidence="9">4.1.1.11</ecNumber>
    </recommendedName>
    <alternativeName>
        <fullName evidence="9">Aspartate alpha-decarboxylase</fullName>
    </alternativeName>
    <component>
        <recommendedName>
            <fullName evidence="9">Aspartate 1-decarboxylase beta chain</fullName>
        </recommendedName>
    </component>
    <component>
        <recommendedName>
            <fullName evidence="9">Aspartate 1-decarboxylase alpha chain</fullName>
        </recommendedName>
    </component>
</protein>
<comment type="subunit">
    <text evidence="9">Heterooctamer of four alpha and four beta subunits.</text>
</comment>
<sequence length="123" mass="13377">MLVQILKSKILRAETTDAIKDYEGSLAIDELLMKKVGLMYGEKILVGNITNGKRFETYAIPAPAGSKTISLRGAAAHMGQKGDLLVLMSFAMMTPEEAKAWVPSTITLAEHNSKIIKSQNALQ</sequence>
<feature type="binding site" evidence="9">
    <location>
        <position position="57"/>
    </location>
    <ligand>
        <name>substrate</name>
    </ligand>
</feature>
<dbReference type="PANTHER" id="PTHR21012:SF0">
    <property type="entry name" value="ASPARTATE 1-DECARBOXYLASE"/>
    <property type="match status" value="1"/>
</dbReference>
<feature type="binding site" evidence="9">
    <location>
        <begin position="73"/>
        <end position="75"/>
    </location>
    <ligand>
        <name>substrate</name>
    </ligand>
</feature>
<evidence type="ECO:0000313" key="10">
    <source>
        <dbReference type="EMBL" id="MDX8414833.1"/>
    </source>
</evidence>
<dbReference type="InterPro" id="IPR009010">
    <property type="entry name" value="Asp_de-COase-like_dom_sf"/>
</dbReference>
<dbReference type="NCBIfam" id="TIGR00223">
    <property type="entry name" value="panD"/>
    <property type="match status" value="1"/>
</dbReference>
<feature type="chain" id="PRO_5044943935" description="Aspartate 1-decarboxylase alpha chain" evidence="9">
    <location>
        <begin position="25"/>
        <end position="123"/>
    </location>
</feature>
<feature type="active site" description="Schiff-base intermediate with substrate; via pyruvic acid" evidence="9">
    <location>
        <position position="25"/>
    </location>
</feature>
<proteinExistence type="inferred from homology"/>
<feature type="modified residue" description="Pyruvic acid (Ser)" evidence="9">
    <location>
        <position position="25"/>
    </location>
</feature>
<comment type="cofactor">
    <cofactor evidence="9">
        <name>pyruvate</name>
        <dbReference type="ChEBI" id="CHEBI:15361"/>
    </cofactor>
    <text evidence="9">Binds 1 pyruvoyl group covalently per subunit.</text>
</comment>
<dbReference type="EMBL" id="JALBUT010000001">
    <property type="protein sequence ID" value="MDX8414833.1"/>
    <property type="molecule type" value="Genomic_DNA"/>
</dbReference>
<keyword evidence="4 9" id="KW-0068">Autocatalytic cleavage</keyword>
<evidence type="ECO:0000256" key="8">
    <source>
        <dbReference type="ARBA" id="ARBA00023317"/>
    </source>
</evidence>
<feature type="active site" description="Proton donor" evidence="9">
    <location>
        <position position="58"/>
    </location>
</feature>
<dbReference type="HAMAP" id="MF_00446">
    <property type="entry name" value="PanD"/>
    <property type="match status" value="1"/>
</dbReference>
<evidence type="ECO:0000256" key="9">
    <source>
        <dbReference type="HAMAP-Rule" id="MF_00446"/>
    </source>
</evidence>
<keyword evidence="8 9" id="KW-0670">Pyruvate</keyword>
<dbReference type="Proteomes" id="UP001275932">
    <property type="component" value="Unassembled WGS sequence"/>
</dbReference>
<keyword evidence="3 9" id="KW-0210">Decarboxylase</keyword>
<keyword evidence="11" id="KW-1185">Reference proteome</keyword>
<comment type="catalytic activity">
    <reaction evidence="9">
        <text>L-aspartate + H(+) = beta-alanine + CO2</text>
        <dbReference type="Rhea" id="RHEA:19497"/>
        <dbReference type="ChEBI" id="CHEBI:15378"/>
        <dbReference type="ChEBI" id="CHEBI:16526"/>
        <dbReference type="ChEBI" id="CHEBI:29991"/>
        <dbReference type="ChEBI" id="CHEBI:57966"/>
        <dbReference type="EC" id="4.1.1.11"/>
    </reaction>
</comment>
<accession>A0ABU4WF10</accession>
<evidence type="ECO:0000256" key="2">
    <source>
        <dbReference type="ARBA" id="ARBA00022655"/>
    </source>
</evidence>
<gene>
    <name evidence="9" type="primary">panD</name>
    <name evidence="10" type="ORF">MOX91_01350</name>
</gene>
<evidence type="ECO:0000256" key="4">
    <source>
        <dbReference type="ARBA" id="ARBA00022813"/>
    </source>
</evidence>
<evidence type="ECO:0000256" key="5">
    <source>
        <dbReference type="ARBA" id="ARBA00023145"/>
    </source>
</evidence>
<dbReference type="GO" id="GO:0004068">
    <property type="term" value="F:aspartate 1-decarboxylase activity"/>
    <property type="evidence" value="ECO:0007669"/>
    <property type="project" value="UniProtKB-EC"/>
</dbReference>
<dbReference type="Gene3D" id="2.40.40.20">
    <property type="match status" value="1"/>
</dbReference>
<evidence type="ECO:0000256" key="1">
    <source>
        <dbReference type="ARBA" id="ARBA00022490"/>
    </source>
</evidence>
<evidence type="ECO:0000256" key="7">
    <source>
        <dbReference type="ARBA" id="ARBA00023270"/>
    </source>
</evidence>
<comment type="subcellular location">
    <subcellularLocation>
        <location evidence="9">Cytoplasm</location>
    </subcellularLocation>
</comment>
<evidence type="ECO:0000256" key="6">
    <source>
        <dbReference type="ARBA" id="ARBA00023239"/>
    </source>
</evidence>
<dbReference type="SUPFAM" id="SSF50692">
    <property type="entry name" value="ADC-like"/>
    <property type="match status" value="1"/>
</dbReference>
<keyword evidence="7 9" id="KW-0704">Schiff base</keyword>
<keyword evidence="2 9" id="KW-0566">Pantothenate biosynthesis</keyword>
<comment type="PTM">
    <text evidence="9">Is synthesized initially as an inactive proenzyme, which is activated by self-cleavage at a specific serine bond to produce a beta-subunit with a hydroxyl group at its C-terminus and an alpha-subunit with a pyruvoyl group at its N-terminus.</text>
</comment>
<keyword evidence="5 9" id="KW-0865">Zymogen</keyword>
<evidence type="ECO:0000313" key="11">
    <source>
        <dbReference type="Proteomes" id="UP001275932"/>
    </source>
</evidence>
<comment type="caution">
    <text evidence="10">The sequence shown here is derived from an EMBL/GenBank/DDBJ whole genome shotgun (WGS) entry which is preliminary data.</text>
</comment>
<dbReference type="CDD" id="cd06919">
    <property type="entry name" value="Asp_decarbox"/>
    <property type="match status" value="1"/>
</dbReference>
<keyword evidence="1 9" id="KW-0963">Cytoplasm</keyword>
<dbReference type="InterPro" id="IPR003190">
    <property type="entry name" value="Asp_decarbox"/>
</dbReference>
<dbReference type="EC" id="4.1.1.11" evidence="9"/>
<dbReference type="RefSeq" id="WP_370396279.1">
    <property type="nucleotide sequence ID" value="NZ_JALBUT010000001.1"/>
</dbReference>
<name>A0ABU4WF10_9BACT</name>
<organism evidence="10 11">
    <name type="scientific">Intestinicryptomonas porci</name>
    <dbReference type="NCBI Taxonomy" id="2926320"/>
    <lineage>
        <taxon>Bacteria</taxon>
        <taxon>Pseudomonadati</taxon>
        <taxon>Verrucomicrobiota</taxon>
        <taxon>Opitutia</taxon>
        <taxon>Opitutales</taxon>
        <taxon>Intestinicryptomonaceae</taxon>
        <taxon>Intestinicryptomonas</taxon>
    </lineage>
</organism>
<comment type="pathway">
    <text evidence="9">Cofactor biosynthesis; (R)-pantothenate biosynthesis; beta-alanine from L-aspartate: step 1/1.</text>
</comment>
<evidence type="ECO:0000256" key="3">
    <source>
        <dbReference type="ARBA" id="ARBA00022793"/>
    </source>
</evidence>
<feature type="chain" id="PRO_5044943934" description="Aspartate 1-decarboxylase beta chain" evidence="9">
    <location>
        <begin position="1"/>
        <end position="24"/>
    </location>
</feature>
<comment type="function">
    <text evidence="9">Catalyzes the pyruvoyl-dependent decarboxylation of aspartate to produce beta-alanine.</text>
</comment>
<comment type="similarity">
    <text evidence="9">Belongs to the PanD family.</text>
</comment>